<comment type="caution">
    <text evidence="1">The sequence shown here is derived from an EMBL/GenBank/DDBJ whole genome shotgun (WGS) entry which is preliminary data.</text>
</comment>
<reference evidence="1 2" key="1">
    <citation type="journal article" date="2015" name="Nature">
        <title>rRNA introns, odd ribosomes, and small enigmatic genomes across a large radiation of phyla.</title>
        <authorList>
            <person name="Brown C.T."/>
            <person name="Hug L.A."/>
            <person name="Thomas B.C."/>
            <person name="Sharon I."/>
            <person name="Castelle C.J."/>
            <person name="Singh A."/>
            <person name="Wilkins M.J."/>
            <person name="Williams K.H."/>
            <person name="Banfield J.F."/>
        </authorList>
    </citation>
    <scope>NUCLEOTIDE SEQUENCE [LARGE SCALE GENOMIC DNA]</scope>
</reference>
<protein>
    <recommendedName>
        <fullName evidence="3">Xylose isomerase-like TIM barrel domain-containing protein</fullName>
    </recommendedName>
</protein>
<evidence type="ECO:0000313" key="2">
    <source>
        <dbReference type="Proteomes" id="UP000034364"/>
    </source>
</evidence>
<evidence type="ECO:0000313" key="1">
    <source>
        <dbReference type="EMBL" id="KKU63579.1"/>
    </source>
</evidence>
<accession>A0A0G1S237</accession>
<proteinExistence type="predicted"/>
<evidence type="ECO:0008006" key="3">
    <source>
        <dbReference type="Google" id="ProtNLM"/>
    </source>
</evidence>
<organism evidence="1 2">
    <name type="scientific">Candidatus Amesbacteria bacterium GW2011_GWA1_47_16</name>
    <dbReference type="NCBI Taxonomy" id="1618353"/>
    <lineage>
        <taxon>Bacteria</taxon>
        <taxon>Candidatus Amesiibacteriota</taxon>
    </lineage>
</organism>
<sequence>MLLIIFPYANRDTNRSIISSNTNQTIIIGLRWYNLTVSEVYLASSALSPGFDGLETIKAAKDFGFDGAQLYLDIRYQETAYIIEALKNLSVARLGLIVHLPNVMTLEDLTAAISITGKHPGTKMLIHHLPAKTLPDIKGAVMGWENSVTGKHDPSHIEDTIKQSRLDGAFFAYDYGRSVYPVNKVGQKKLIDFVLKTIGSLRPDKDIIHIEDRTSWNRPYRDCACALGVGIWKELVDVLSQWPGVVVMEQEDLQQAVDSMHRLRAFS</sequence>
<gene>
    <name evidence="1" type="ORF">UX87_C0021G0008</name>
</gene>
<dbReference type="EMBL" id="LCNV01000021">
    <property type="protein sequence ID" value="KKU63579.1"/>
    <property type="molecule type" value="Genomic_DNA"/>
</dbReference>
<dbReference type="Proteomes" id="UP000034364">
    <property type="component" value="Unassembled WGS sequence"/>
</dbReference>
<name>A0A0G1S237_9BACT</name>
<dbReference type="AlphaFoldDB" id="A0A0G1S237"/>